<dbReference type="GO" id="GO:0016887">
    <property type="term" value="F:ATP hydrolysis activity"/>
    <property type="evidence" value="ECO:0007669"/>
    <property type="project" value="InterPro"/>
</dbReference>
<dbReference type="InterPro" id="IPR036640">
    <property type="entry name" value="ABC1_TM_sf"/>
</dbReference>
<proteinExistence type="predicted"/>
<dbReference type="Pfam" id="PF00005">
    <property type="entry name" value="ABC_tran"/>
    <property type="match status" value="1"/>
</dbReference>
<dbReference type="InterPro" id="IPR027417">
    <property type="entry name" value="P-loop_NTPase"/>
</dbReference>
<evidence type="ECO:0000313" key="10">
    <source>
        <dbReference type="EMBL" id="ROS04621.1"/>
    </source>
</evidence>
<dbReference type="SUPFAM" id="SSF90123">
    <property type="entry name" value="ABC transporter transmembrane region"/>
    <property type="match status" value="1"/>
</dbReference>
<evidence type="ECO:0000256" key="3">
    <source>
        <dbReference type="ARBA" id="ARBA00022741"/>
    </source>
</evidence>
<keyword evidence="2 7" id="KW-0812">Transmembrane</keyword>
<dbReference type="PROSITE" id="PS50893">
    <property type="entry name" value="ABC_TRANSPORTER_2"/>
    <property type="match status" value="1"/>
</dbReference>
<dbReference type="GO" id="GO:0005886">
    <property type="term" value="C:plasma membrane"/>
    <property type="evidence" value="ECO:0007669"/>
    <property type="project" value="UniProtKB-SubCell"/>
</dbReference>
<evidence type="ECO:0000256" key="6">
    <source>
        <dbReference type="ARBA" id="ARBA00023136"/>
    </source>
</evidence>
<feature type="domain" description="ABC transporter" evidence="8">
    <location>
        <begin position="349"/>
        <end position="587"/>
    </location>
</feature>
<dbReference type="InterPro" id="IPR011527">
    <property type="entry name" value="ABC1_TM_dom"/>
</dbReference>
<feature type="transmembrane region" description="Helical" evidence="7">
    <location>
        <begin position="31"/>
        <end position="50"/>
    </location>
</feature>
<comment type="caution">
    <text evidence="10">The sequence shown here is derived from an EMBL/GenBank/DDBJ whole genome shotgun (WGS) entry which is preliminary data.</text>
</comment>
<reference evidence="10 11" key="1">
    <citation type="submission" date="2018-11" db="EMBL/GenBank/DDBJ databases">
        <title>Genomic Encyclopedia of Type Strains, Phase IV (KMG-IV): sequencing the most valuable type-strain genomes for metagenomic binning, comparative biology and taxonomic classification.</title>
        <authorList>
            <person name="Goeker M."/>
        </authorList>
    </citation>
    <scope>NUCLEOTIDE SEQUENCE [LARGE SCALE GENOMIC DNA]</scope>
    <source>
        <strain evidence="10 11">DSM 100316</strain>
    </source>
</reference>
<dbReference type="AlphaFoldDB" id="A0A3N2DXR5"/>
<evidence type="ECO:0000256" key="1">
    <source>
        <dbReference type="ARBA" id="ARBA00004651"/>
    </source>
</evidence>
<name>A0A3N2DXR5_9GAMM</name>
<protein>
    <submittedName>
        <fullName evidence="10">ATP-binding cassette subfamily B protein</fullName>
    </submittedName>
</protein>
<evidence type="ECO:0000256" key="7">
    <source>
        <dbReference type="SAM" id="Phobius"/>
    </source>
</evidence>
<feature type="transmembrane region" description="Helical" evidence="7">
    <location>
        <begin position="62"/>
        <end position="82"/>
    </location>
</feature>
<dbReference type="Gene3D" id="3.40.50.300">
    <property type="entry name" value="P-loop containing nucleotide triphosphate hydrolases"/>
    <property type="match status" value="1"/>
</dbReference>
<evidence type="ECO:0000256" key="5">
    <source>
        <dbReference type="ARBA" id="ARBA00022989"/>
    </source>
</evidence>
<feature type="domain" description="ABC transmembrane type-1" evidence="9">
    <location>
        <begin position="33"/>
        <end position="306"/>
    </location>
</feature>
<keyword evidence="3" id="KW-0547">Nucleotide-binding</keyword>
<dbReference type="SUPFAM" id="SSF52540">
    <property type="entry name" value="P-loop containing nucleoside triphosphate hydrolases"/>
    <property type="match status" value="1"/>
</dbReference>
<keyword evidence="5 7" id="KW-1133">Transmembrane helix</keyword>
<sequence>MDNKTPSNFSIVTVSAKYIFKSLHGKRLRQMGFAVILMCLAGWMTNYPAILLGGMVTEATQTAVSFSLLYDYAIIVGCLLFARELVVVLRKYIVEKIATELERDEFVSVVAHLLKVEINVLSKNQVGALNIKVNRSIEGVIKLIKLCFLDCLPNLITAITALVIAALFHWSIALVMLVVLILGGSVTAWQVTSQKGIRIDLFRAKEKIGAKLAELILGIEYVRVAGASEREVEKTREVAANLQEKEFLHHKWMMFFDAQKMLIEGIGFIAVIAIGFFLLQKQLITAGDILTFSVLYIAAATPLRDLHRIVDEAFEASLMIFDLRSIYEMKSDDLLLGRKVPAKKDAIFFQCENLSVFIDDGTKDIKVLSNINMQILLGQKIGFAGESGSGKSTLLKVMLGIQSYEGSAKIFGVEVRDLSKDHLAKIISYVPQSPFLFKGSVIDNVAYPDELESVDIAEVEHALSVSSATSFVNNKSEGILHELDEQGRNLSGGERQRLAIARAIRTQCDMLVLDEATSALDAETKASVEGGVRECLADKSIVTVAHRLSSIEKADYIYCFQQGELVEQGNYSALSRKEGYFKELLNNEDLRKVKLEPKVESLAT</sequence>
<dbReference type="Gene3D" id="1.20.1560.10">
    <property type="entry name" value="ABC transporter type 1, transmembrane domain"/>
    <property type="match status" value="1"/>
</dbReference>
<dbReference type="InterPro" id="IPR039421">
    <property type="entry name" value="Type_1_exporter"/>
</dbReference>
<keyword evidence="6 7" id="KW-0472">Membrane</keyword>
<accession>A0A3N2DXR5</accession>
<dbReference type="GO" id="GO:0005524">
    <property type="term" value="F:ATP binding"/>
    <property type="evidence" value="ECO:0007669"/>
    <property type="project" value="UniProtKB-KW"/>
</dbReference>
<evidence type="ECO:0000256" key="4">
    <source>
        <dbReference type="ARBA" id="ARBA00022840"/>
    </source>
</evidence>
<feature type="transmembrane region" description="Helical" evidence="7">
    <location>
        <begin position="170"/>
        <end position="189"/>
    </location>
</feature>
<evidence type="ECO:0000313" key="11">
    <source>
        <dbReference type="Proteomes" id="UP000275394"/>
    </source>
</evidence>
<feature type="transmembrane region" description="Helical" evidence="7">
    <location>
        <begin position="261"/>
        <end position="279"/>
    </location>
</feature>
<dbReference type="SMART" id="SM00382">
    <property type="entry name" value="AAA"/>
    <property type="match status" value="1"/>
</dbReference>
<dbReference type="InterPro" id="IPR003593">
    <property type="entry name" value="AAA+_ATPase"/>
</dbReference>
<evidence type="ECO:0000256" key="2">
    <source>
        <dbReference type="ARBA" id="ARBA00022692"/>
    </source>
</evidence>
<dbReference type="Proteomes" id="UP000275394">
    <property type="component" value="Unassembled WGS sequence"/>
</dbReference>
<gene>
    <name evidence="10" type="ORF">EDC56_0127</name>
</gene>
<dbReference type="PANTHER" id="PTHR24221">
    <property type="entry name" value="ATP-BINDING CASSETTE SUB-FAMILY B"/>
    <property type="match status" value="1"/>
</dbReference>
<dbReference type="InterPro" id="IPR003439">
    <property type="entry name" value="ABC_transporter-like_ATP-bd"/>
</dbReference>
<dbReference type="Pfam" id="PF00664">
    <property type="entry name" value="ABC_membrane"/>
    <property type="match status" value="1"/>
</dbReference>
<dbReference type="RefSeq" id="WP_123710611.1">
    <property type="nucleotide sequence ID" value="NZ_RKHR01000003.1"/>
</dbReference>
<keyword evidence="11" id="KW-1185">Reference proteome</keyword>
<evidence type="ECO:0000259" key="9">
    <source>
        <dbReference type="PROSITE" id="PS50929"/>
    </source>
</evidence>
<organism evidence="10 11">
    <name type="scientific">Sinobacterium caligoides</name>
    <dbReference type="NCBI Taxonomy" id="933926"/>
    <lineage>
        <taxon>Bacteria</taxon>
        <taxon>Pseudomonadati</taxon>
        <taxon>Pseudomonadota</taxon>
        <taxon>Gammaproteobacteria</taxon>
        <taxon>Cellvibrionales</taxon>
        <taxon>Spongiibacteraceae</taxon>
        <taxon>Sinobacterium</taxon>
    </lineage>
</organism>
<dbReference type="InterPro" id="IPR017871">
    <property type="entry name" value="ABC_transporter-like_CS"/>
</dbReference>
<feature type="transmembrane region" description="Helical" evidence="7">
    <location>
        <begin position="143"/>
        <end position="164"/>
    </location>
</feature>
<evidence type="ECO:0000259" key="8">
    <source>
        <dbReference type="PROSITE" id="PS50893"/>
    </source>
</evidence>
<dbReference type="OrthoDB" id="9782586at2"/>
<dbReference type="PROSITE" id="PS50929">
    <property type="entry name" value="ABC_TM1F"/>
    <property type="match status" value="1"/>
</dbReference>
<comment type="subcellular location">
    <subcellularLocation>
        <location evidence="1">Cell membrane</location>
        <topology evidence="1">Multi-pass membrane protein</topology>
    </subcellularLocation>
</comment>
<dbReference type="GO" id="GO:0140359">
    <property type="term" value="F:ABC-type transporter activity"/>
    <property type="evidence" value="ECO:0007669"/>
    <property type="project" value="InterPro"/>
</dbReference>
<keyword evidence="4 10" id="KW-0067">ATP-binding</keyword>
<dbReference type="PANTHER" id="PTHR24221:SF654">
    <property type="entry name" value="ATP-BINDING CASSETTE SUB-FAMILY B MEMBER 6"/>
    <property type="match status" value="1"/>
</dbReference>
<dbReference type="PROSITE" id="PS00211">
    <property type="entry name" value="ABC_TRANSPORTER_1"/>
    <property type="match status" value="1"/>
</dbReference>
<dbReference type="EMBL" id="RKHR01000003">
    <property type="protein sequence ID" value="ROS04621.1"/>
    <property type="molecule type" value="Genomic_DNA"/>
</dbReference>